<dbReference type="PANTHER" id="PTHR46411">
    <property type="entry name" value="FAMILY ATPASE, PUTATIVE-RELATED"/>
    <property type="match status" value="1"/>
</dbReference>
<feature type="compositionally biased region" description="Basic and acidic residues" evidence="1">
    <location>
        <begin position="1"/>
        <end position="20"/>
    </location>
</feature>
<dbReference type="EMBL" id="KZ613484">
    <property type="protein sequence ID" value="PMD20661.1"/>
    <property type="molecule type" value="Genomic_DNA"/>
</dbReference>
<keyword evidence="4" id="KW-1185">Reference proteome</keyword>
<evidence type="ECO:0000313" key="4">
    <source>
        <dbReference type="Proteomes" id="UP000235672"/>
    </source>
</evidence>
<name>A0A2J6Q324_9HELO</name>
<feature type="region of interest" description="Disordered" evidence="1">
    <location>
        <begin position="861"/>
        <end position="1027"/>
    </location>
</feature>
<dbReference type="Pfam" id="PF22942">
    <property type="entry name" value="DUF7025"/>
    <property type="match status" value="1"/>
</dbReference>
<sequence>MLPNADRTEESKMDSERGSRGDLGTEIDEDEEHGKLLYPGQIDIKIIPQVRKCDLLHFKNRFNAAEEGLYAVDVLETDPILEKEEIQEERRLRQSLPKNSAKSKSKVSKPTAKLPPKGPSKSTLNPFQSTHATQSEGKFVSRIRIQSPTILLILSKVMQESWGSQPRTFVRPFSSLIYFQPKVLEFLRELELKWGLHDENFEGAQTPASLDGVPEQVVDAEKMSVGDSAAALADLKCYAEFMSNEIMRLYSQFDLLDDTSNAKIRFHDLWYLFRTGELIYRSVGGGAIQETNNYTLGHRAWRVFAAGNGFTPSHSRHHISDDDAEKASFELDCYYIDYTGEEFCAVTETFEIYPFEGERPINSLKVFPYRFLANHKERLGSYTQYGQKFLSSIEERHRAYNWWTVTRTPRGDPTTDAEGNDLKRSEYVDSEVIIDFVEAFQTCPSWKPVPSILKPQEPRRLTLIDDFYTCWWSDTNRTTLLAETTEIIVLRAGVSTYERNRTLLEDKFLARVRENDKNNRLTTSECLSECDLALLPSRLFGYVLQDRKFVQLDVHGLRPVKESSDGFDCLKINRRYKDLIKALVEDHFMKKTSDRHDGVTRTSLDWIKGKGKGLFILLHGVPGVGKTATAEAVAQASGKPLFPITCGDLGLTPSEVESALRRIFRLANTWDCVLLLDEVDTFFSQRSKGDATLTKNALVSVFLRVLEYYDGLLLLTTNRPGALDEAFKSRIHLTLYYPPLDLQQTMGIWKMNIDRLRKVEKERCMDTDLQPLQINEQEILRLAEEKFYEYKGKFRWNGRQIRNAIQIASSLAHFDARKDDIQPRLTTEHFQMIHVVTEDFDNFMQETVGKTNGEMAFERGERADHWSSEHSRAGEVHSYDPGALSSGRGRLGGGMIGLGRQQPSMTGRRPSSPLDRSHEESSNFLGLGITSPNRLAKQRPLLGRPPAISFNNEPESEFGNRERKRVRAYSNEQRPNNGELSPEDANEFERAGGNFRKHRLEGSESDGRGWFKRRRESDFEDQDNTSA</sequence>
<dbReference type="OrthoDB" id="10042665at2759"/>
<evidence type="ECO:0000313" key="3">
    <source>
        <dbReference type="EMBL" id="PMD20661.1"/>
    </source>
</evidence>
<dbReference type="InterPro" id="IPR003593">
    <property type="entry name" value="AAA+_ATPase"/>
</dbReference>
<dbReference type="InterPro" id="IPR027417">
    <property type="entry name" value="P-loop_NTPase"/>
</dbReference>
<organism evidence="3 4">
    <name type="scientific">Hyaloscypha hepaticicola</name>
    <dbReference type="NCBI Taxonomy" id="2082293"/>
    <lineage>
        <taxon>Eukaryota</taxon>
        <taxon>Fungi</taxon>
        <taxon>Dikarya</taxon>
        <taxon>Ascomycota</taxon>
        <taxon>Pezizomycotina</taxon>
        <taxon>Leotiomycetes</taxon>
        <taxon>Helotiales</taxon>
        <taxon>Hyaloscyphaceae</taxon>
        <taxon>Hyaloscypha</taxon>
    </lineage>
</organism>
<reference evidence="3 4" key="1">
    <citation type="submission" date="2016-05" db="EMBL/GenBank/DDBJ databases">
        <title>A degradative enzymes factory behind the ericoid mycorrhizal symbiosis.</title>
        <authorList>
            <consortium name="DOE Joint Genome Institute"/>
            <person name="Martino E."/>
            <person name="Morin E."/>
            <person name="Grelet G."/>
            <person name="Kuo A."/>
            <person name="Kohler A."/>
            <person name="Daghino S."/>
            <person name="Barry K."/>
            <person name="Choi C."/>
            <person name="Cichocki N."/>
            <person name="Clum A."/>
            <person name="Copeland A."/>
            <person name="Hainaut M."/>
            <person name="Haridas S."/>
            <person name="Labutti K."/>
            <person name="Lindquist E."/>
            <person name="Lipzen A."/>
            <person name="Khouja H.-R."/>
            <person name="Murat C."/>
            <person name="Ohm R."/>
            <person name="Olson A."/>
            <person name="Spatafora J."/>
            <person name="Veneault-Fourrey C."/>
            <person name="Henrissat B."/>
            <person name="Grigoriev I."/>
            <person name="Martin F."/>
            <person name="Perotto S."/>
        </authorList>
    </citation>
    <scope>NUCLEOTIDE SEQUENCE [LARGE SCALE GENOMIC DNA]</scope>
    <source>
        <strain evidence="3 4">UAMH 7357</strain>
    </source>
</reference>
<feature type="compositionally biased region" description="Acidic residues" evidence="1">
    <location>
        <begin position="1018"/>
        <end position="1027"/>
    </location>
</feature>
<evidence type="ECO:0000259" key="2">
    <source>
        <dbReference type="SMART" id="SM00382"/>
    </source>
</evidence>
<feature type="region of interest" description="Disordered" evidence="1">
    <location>
        <begin position="1"/>
        <end position="34"/>
    </location>
</feature>
<evidence type="ECO:0000256" key="1">
    <source>
        <dbReference type="SAM" id="MobiDB-lite"/>
    </source>
</evidence>
<protein>
    <recommendedName>
        <fullName evidence="2">AAA+ ATPase domain-containing protein</fullName>
    </recommendedName>
</protein>
<feature type="compositionally biased region" description="Polar residues" evidence="1">
    <location>
        <begin position="120"/>
        <end position="135"/>
    </location>
</feature>
<feature type="compositionally biased region" description="Basic and acidic residues" evidence="1">
    <location>
        <begin position="861"/>
        <end position="878"/>
    </location>
</feature>
<dbReference type="CDD" id="cd19481">
    <property type="entry name" value="RecA-like_protease"/>
    <property type="match status" value="1"/>
</dbReference>
<proteinExistence type="predicted"/>
<dbReference type="SMART" id="SM00382">
    <property type="entry name" value="AAA"/>
    <property type="match status" value="1"/>
</dbReference>
<dbReference type="GO" id="GO:0005524">
    <property type="term" value="F:ATP binding"/>
    <property type="evidence" value="ECO:0007669"/>
    <property type="project" value="InterPro"/>
</dbReference>
<dbReference type="Proteomes" id="UP000235672">
    <property type="component" value="Unassembled WGS sequence"/>
</dbReference>
<dbReference type="InterPro" id="IPR056599">
    <property type="entry name" value="AAA_lid_fung"/>
</dbReference>
<dbReference type="Pfam" id="PF23232">
    <property type="entry name" value="AAA_lid_13"/>
    <property type="match status" value="1"/>
</dbReference>
<dbReference type="InterPro" id="IPR003959">
    <property type="entry name" value="ATPase_AAA_core"/>
</dbReference>
<accession>A0A2J6Q324</accession>
<feature type="region of interest" description="Disordered" evidence="1">
    <location>
        <begin position="89"/>
        <end position="135"/>
    </location>
</feature>
<dbReference type="PANTHER" id="PTHR46411:SF3">
    <property type="entry name" value="AAA+ ATPASE DOMAIN-CONTAINING PROTEIN"/>
    <property type="match status" value="1"/>
</dbReference>
<dbReference type="Pfam" id="PF00004">
    <property type="entry name" value="AAA"/>
    <property type="match status" value="1"/>
</dbReference>
<feature type="compositionally biased region" description="Basic and acidic residues" evidence="1">
    <location>
        <begin position="1000"/>
        <end position="1009"/>
    </location>
</feature>
<dbReference type="AlphaFoldDB" id="A0A2J6Q324"/>
<dbReference type="GO" id="GO:0016887">
    <property type="term" value="F:ATP hydrolysis activity"/>
    <property type="evidence" value="ECO:0007669"/>
    <property type="project" value="InterPro"/>
</dbReference>
<feature type="domain" description="AAA+ ATPase" evidence="2">
    <location>
        <begin position="612"/>
        <end position="741"/>
    </location>
</feature>
<dbReference type="STRING" id="1745343.A0A2J6Q324"/>
<dbReference type="SUPFAM" id="SSF52540">
    <property type="entry name" value="P-loop containing nucleoside triphosphate hydrolases"/>
    <property type="match status" value="1"/>
</dbReference>
<dbReference type="InterPro" id="IPR054289">
    <property type="entry name" value="DUF7025"/>
</dbReference>
<dbReference type="Gene3D" id="3.40.50.300">
    <property type="entry name" value="P-loop containing nucleotide triphosphate hydrolases"/>
    <property type="match status" value="1"/>
</dbReference>
<feature type="compositionally biased region" description="Polar residues" evidence="1">
    <location>
        <begin position="970"/>
        <end position="979"/>
    </location>
</feature>
<gene>
    <name evidence="3" type="ORF">NA56DRAFT_627275</name>
</gene>